<comment type="caution">
    <text evidence="2">The sequence shown here is derived from an EMBL/GenBank/DDBJ whole genome shotgun (WGS) entry which is preliminary data.</text>
</comment>
<dbReference type="InterPro" id="IPR020471">
    <property type="entry name" value="AKR"/>
</dbReference>
<dbReference type="AlphaFoldDB" id="A0A366IQM4"/>
<dbReference type="InterPro" id="IPR036812">
    <property type="entry name" value="NAD(P)_OxRdtase_dom_sf"/>
</dbReference>
<dbReference type="PANTHER" id="PTHR43364:SF6">
    <property type="entry name" value="OXIDOREDUCTASE-RELATED"/>
    <property type="match status" value="1"/>
</dbReference>
<dbReference type="PANTHER" id="PTHR43364">
    <property type="entry name" value="NADH-SPECIFIC METHYLGLYOXAL REDUCTASE-RELATED"/>
    <property type="match status" value="1"/>
</dbReference>
<dbReference type="Gene3D" id="3.20.20.100">
    <property type="entry name" value="NADP-dependent oxidoreductase domain"/>
    <property type="match status" value="1"/>
</dbReference>
<dbReference type="Proteomes" id="UP000253509">
    <property type="component" value="Unassembled WGS sequence"/>
</dbReference>
<proteinExistence type="predicted"/>
<dbReference type="GO" id="GO:0005829">
    <property type="term" value="C:cytosol"/>
    <property type="evidence" value="ECO:0007669"/>
    <property type="project" value="TreeGrafter"/>
</dbReference>
<evidence type="ECO:0000313" key="3">
    <source>
        <dbReference type="Proteomes" id="UP000253509"/>
    </source>
</evidence>
<evidence type="ECO:0000259" key="1">
    <source>
        <dbReference type="Pfam" id="PF00248"/>
    </source>
</evidence>
<accession>A0A366IQM4</accession>
<feature type="domain" description="NADP-dependent oxidoreductase" evidence="1">
    <location>
        <begin position="16"/>
        <end position="312"/>
    </location>
</feature>
<dbReference type="SUPFAM" id="SSF51430">
    <property type="entry name" value="NAD(P)-linked oxidoreductase"/>
    <property type="match status" value="1"/>
</dbReference>
<dbReference type="EMBL" id="QNSB01000001">
    <property type="protein sequence ID" value="RBP74417.1"/>
    <property type="molecule type" value="Genomic_DNA"/>
</dbReference>
<evidence type="ECO:0000313" key="2">
    <source>
        <dbReference type="EMBL" id="RBP74417.1"/>
    </source>
</evidence>
<organism evidence="2 3">
    <name type="scientific">Brevibacterium celere</name>
    <dbReference type="NCBI Taxonomy" id="225845"/>
    <lineage>
        <taxon>Bacteria</taxon>
        <taxon>Bacillati</taxon>
        <taxon>Actinomycetota</taxon>
        <taxon>Actinomycetes</taxon>
        <taxon>Micrococcales</taxon>
        <taxon>Brevibacteriaceae</taxon>
        <taxon>Brevibacterium</taxon>
    </lineage>
</organism>
<reference evidence="2 3" key="1">
    <citation type="submission" date="2018-06" db="EMBL/GenBank/DDBJ databases">
        <title>Freshwater and sediment microbial communities from various areas in North America, analyzing microbe dynamics in response to fracking.</title>
        <authorList>
            <person name="Lamendella R."/>
        </authorList>
    </citation>
    <scope>NUCLEOTIDE SEQUENCE [LARGE SCALE GENOMIC DNA]</scope>
    <source>
        <strain evidence="2 3">3b_TX</strain>
    </source>
</reference>
<dbReference type="PRINTS" id="PR00069">
    <property type="entry name" value="ALDKETRDTASE"/>
</dbReference>
<sequence length="315" mass="34173">MTRVQLADTRLMVHPLQLGGNPFGWGADKEQSFAVLDAYAEAGGNFIDTADVYSVWVPGNSGGESETIIGEWMKARGNRDDMVIATKVGMHPKHAGLDPANIRECIDASLRRLGTDHIDLYYAHIDDEEVDQLAVAETFDALVRSGKVRYLGASNFGLERLRSALKICEKYSLACYRVVQDEYNLVSRSAVDRQKQTFLRAEGIAELPFHSLASGFLTGKHTGGDAADSVRGDRVADLLENQDALGALEVLHDVASAHGASMTATAIAWQLSHDFIPATIASARVPEQLTELLAGTELVLTEAEISALEDCWAEA</sequence>
<protein>
    <submittedName>
        <fullName evidence="2">Aryl-alcohol dehydrogenase-like predicted oxidoreductase</fullName>
    </submittedName>
</protein>
<dbReference type="InterPro" id="IPR050523">
    <property type="entry name" value="AKR_Detox_Biosynth"/>
</dbReference>
<dbReference type="GO" id="GO:0016491">
    <property type="term" value="F:oxidoreductase activity"/>
    <property type="evidence" value="ECO:0007669"/>
    <property type="project" value="InterPro"/>
</dbReference>
<dbReference type="Pfam" id="PF00248">
    <property type="entry name" value="Aldo_ket_red"/>
    <property type="match status" value="1"/>
</dbReference>
<name>A0A366IQM4_9MICO</name>
<gene>
    <name evidence="2" type="ORF">DFO65_101135</name>
</gene>
<dbReference type="RefSeq" id="WP_113902490.1">
    <property type="nucleotide sequence ID" value="NZ_QNSB01000001.1"/>
</dbReference>
<keyword evidence="3" id="KW-1185">Reference proteome</keyword>
<dbReference type="InterPro" id="IPR023210">
    <property type="entry name" value="NADP_OxRdtase_dom"/>
</dbReference>